<comment type="caution">
    <text evidence="6">The sequence shown here is derived from an EMBL/GenBank/DDBJ whole genome shotgun (WGS) entry which is preliminary data.</text>
</comment>
<protein>
    <recommendedName>
        <fullName evidence="5">PNPLA domain-containing protein</fullName>
    </recommendedName>
</protein>
<proteinExistence type="predicted"/>
<feature type="active site" description="Nucleophile" evidence="4">
    <location>
        <position position="75"/>
    </location>
</feature>
<dbReference type="InterPro" id="IPR002641">
    <property type="entry name" value="PNPLA_dom"/>
</dbReference>
<evidence type="ECO:0000256" key="4">
    <source>
        <dbReference type="PROSITE-ProRule" id="PRU01161"/>
    </source>
</evidence>
<feature type="short sequence motif" description="GXGXXG" evidence="4">
    <location>
        <begin position="44"/>
        <end position="49"/>
    </location>
</feature>
<dbReference type="InterPro" id="IPR037483">
    <property type="entry name" value="YjjU-like"/>
</dbReference>
<dbReference type="GO" id="GO:0016042">
    <property type="term" value="P:lipid catabolic process"/>
    <property type="evidence" value="ECO:0007669"/>
    <property type="project" value="UniProtKB-UniRule"/>
</dbReference>
<dbReference type="PANTHER" id="PTHR14226">
    <property type="entry name" value="NEUROPATHY TARGET ESTERASE/SWISS CHEESE D.MELANOGASTER"/>
    <property type="match status" value="1"/>
</dbReference>
<dbReference type="PANTHER" id="PTHR14226:SF29">
    <property type="entry name" value="NEUROPATHY TARGET ESTERASE SWS"/>
    <property type="match status" value="1"/>
</dbReference>
<evidence type="ECO:0000313" key="7">
    <source>
        <dbReference type="Proteomes" id="UP000178315"/>
    </source>
</evidence>
<dbReference type="CDD" id="cd07208">
    <property type="entry name" value="Pat_hypo_Ecoli_yjju_like"/>
    <property type="match status" value="1"/>
</dbReference>
<evidence type="ECO:0000313" key="6">
    <source>
        <dbReference type="EMBL" id="OGY72367.1"/>
    </source>
</evidence>
<dbReference type="PROSITE" id="PS51635">
    <property type="entry name" value="PNPLA"/>
    <property type="match status" value="1"/>
</dbReference>
<evidence type="ECO:0000256" key="3">
    <source>
        <dbReference type="ARBA" id="ARBA00023098"/>
    </source>
</evidence>
<feature type="active site" description="Proton acceptor" evidence="4">
    <location>
        <position position="192"/>
    </location>
</feature>
<accession>A0A1G2A8G5</accession>
<evidence type="ECO:0000256" key="1">
    <source>
        <dbReference type="ARBA" id="ARBA00022801"/>
    </source>
</evidence>
<keyword evidence="1 4" id="KW-0378">Hydrolase</keyword>
<gene>
    <name evidence="6" type="ORF">A3H61_03540</name>
</gene>
<name>A0A1G2A8G5_9BACT</name>
<organism evidence="6 7">
    <name type="scientific">Candidatus Jacksonbacteria bacterium RIFCSPLOWO2_02_FULL_44_20</name>
    <dbReference type="NCBI Taxonomy" id="1798460"/>
    <lineage>
        <taxon>Bacteria</taxon>
        <taxon>Candidatus Jacksoniibacteriota</taxon>
    </lineage>
</organism>
<dbReference type="Pfam" id="PF01734">
    <property type="entry name" value="Patatin"/>
    <property type="match status" value="1"/>
</dbReference>
<dbReference type="GO" id="GO:0016787">
    <property type="term" value="F:hydrolase activity"/>
    <property type="evidence" value="ECO:0007669"/>
    <property type="project" value="UniProtKB-UniRule"/>
</dbReference>
<feature type="domain" description="PNPLA" evidence="5">
    <location>
        <begin position="40"/>
        <end position="205"/>
    </location>
</feature>
<keyword evidence="2 4" id="KW-0442">Lipid degradation</keyword>
<dbReference type="Proteomes" id="UP000178315">
    <property type="component" value="Unassembled WGS sequence"/>
</dbReference>
<feature type="short sequence motif" description="GXSXG" evidence="4">
    <location>
        <begin position="73"/>
        <end position="77"/>
    </location>
</feature>
<feature type="short sequence motif" description="DGA/G" evidence="4">
    <location>
        <begin position="192"/>
        <end position="194"/>
    </location>
</feature>
<dbReference type="SUPFAM" id="SSF52151">
    <property type="entry name" value="FabD/lysophospholipase-like"/>
    <property type="match status" value="1"/>
</dbReference>
<dbReference type="AlphaFoldDB" id="A0A1G2A8G5"/>
<dbReference type="InterPro" id="IPR050301">
    <property type="entry name" value="NTE"/>
</dbReference>
<reference evidence="6 7" key="1">
    <citation type="journal article" date="2016" name="Nat. Commun.">
        <title>Thousands of microbial genomes shed light on interconnected biogeochemical processes in an aquifer system.</title>
        <authorList>
            <person name="Anantharaman K."/>
            <person name="Brown C.T."/>
            <person name="Hug L.A."/>
            <person name="Sharon I."/>
            <person name="Castelle C.J."/>
            <person name="Probst A.J."/>
            <person name="Thomas B.C."/>
            <person name="Singh A."/>
            <person name="Wilkins M.J."/>
            <person name="Karaoz U."/>
            <person name="Brodie E.L."/>
            <person name="Williams K.H."/>
            <person name="Hubbard S.S."/>
            <person name="Banfield J.F."/>
        </authorList>
    </citation>
    <scope>NUCLEOTIDE SEQUENCE [LARGE SCALE GENOMIC DNA]</scope>
</reference>
<dbReference type="Gene3D" id="3.40.1090.10">
    <property type="entry name" value="Cytosolic phospholipase A2 catalytic domain"/>
    <property type="match status" value="2"/>
</dbReference>
<keyword evidence="3 4" id="KW-0443">Lipid metabolism</keyword>
<sequence length="309" mass="34653">MSSFSDPNFTIFGRNPDGVLELLKERKRRETKDDGRKFGLIIEGGGMRGIIAGGMLVALHESLGAEIFDIVYGTSAGALSGAFFLSGQIPYGIAIYYEDLATEKFINLARIPPKFDIDYLINIIEYKRKLDISALKCNATELIIASTDITTGEQHYISSRDNVSILTAIKASCALPIFYDKPIEIKGNRYLDGGTINDLLVRKAIDDGCTDILILFTRPRERPRRASRVSSFIEAVELRKYGERFAATFFNRDQAYEKALNCIEETENIRTAVVAPHFQTLTISTINKKRLKRACAGSYQFMRGLLENY</sequence>
<evidence type="ECO:0000259" key="5">
    <source>
        <dbReference type="PROSITE" id="PS51635"/>
    </source>
</evidence>
<dbReference type="InterPro" id="IPR016035">
    <property type="entry name" value="Acyl_Trfase/lysoPLipase"/>
</dbReference>
<dbReference type="EMBL" id="MHJU01000036">
    <property type="protein sequence ID" value="OGY72367.1"/>
    <property type="molecule type" value="Genomic_DNA"/>
</dbReference>
<evidence type="ECO:0000256" key="2">
    <source>
        <dbReference type="ARBA" id="ARBA00022963"/>
    </source>
</evidence>